<dbReference type="PANTHER" id="PTHR33408">
    <property type="entry name" value="TRANSPOSASE"/>
    <property type="match status" value="1"/>
</dbReference>
<reference evidence="3" key="1">
    <citation type="submission" date="2018-02" db="EMBL/GenBank/DDBJ databases">
        <authorList>
            <person name="Hausmann B."/>
        </authorList>
    </citation>
    <scope>NUCLEOTIDE SEQUENCE [LARGE SCALE GENOMIC DNA]</scope>
    <source>
        <strain evidence="3">Peat soil MAG SbF1</strain>
    </source>
</reference>
<feature type="domain" description="Transposase IS4-like" evidence="1">
    <location>
        <begin position="2"/>
        <end position="75"/>
    </location>
</feature>
<proteinExistence type="predicted"/>
<name>A0A2U3KC20_9FIRM</name>
<evidence type="ECO:0000313" key="3">
    <source>
        <dbReference type="Proteomes" id="UP000238916"/>
    </source>
</evidence>
<dbReference type="GO" id="GO:0004803">
    <property type="term" value="F:transposase activity"/>
    <property type="evidence" value="ECO:0007669"/>
    <property type="project" value="InterPro"/>
</dbReference>
<dbReference type="PANTHER" id="PTHR33408:SF2">
    <property type="entry name" value="TRANSPOSASE DDE DOMAIN-CONTAINING PROTEIN"/>
    <property type="match status" value="1"/>
</dbReference>
<gene>
    <name evidence="2" type="ORF">SBF1_1760003</name>
</gene>
<dbReference type="GO" id="GO:0006313">
    <property type="term" value="P:DNA transposition"/>
    <property type="evidence" value="ECO:0007669"/>
    <property type="project" value="InterPro"/>
</dbReference>
<sequence length="97" mass="10876">MKSGQSKPGYNVQIGTENQFVVGYTIRQSTGETSCMKEYLEGVKKELGGKLPKNIVADAGYGCEENYKYLEKAEMGNSVKYNFFNKEATRKWNADSV</sequence>
<dbReference type="InterPro" id="IPR002559">
    <property type="entry name" value="Transposase_11"/>
</dbReference>
<organism evidence="2 3">
    <name type="scientific">Candidatus Desulfosporosinus infrequens</name>
    <dbReference type="NCBI Taxonomy" id="2043169"/>
    <lineage>
        <taxon>Bacteria</taxon>
        <taxon>Bacillati</taxon>
        <taxon>Bacillota</taxon>
        <taxon>Clostridia</taxon>
        <taxon>Eubacteriales</taxon>
        <taxon>Desulfitobacteriaceae</taxon>
        <taxon>Desulfosporosinus</taxon>
    </lineage>
</organism>
<dbReference type="Proteomes" id="UP000238916">
    <property type="component" value="Unassembled WGS sequence"/>
</dbReference>
<dbReference type="GO" id="GO:0003677">
    <property type="term" value="F:DNA binding"/>
    <property type="evidence" value="ECO:0007669"/>
    <property type="project" value="InterPro"/>
</dbReference>
<evidence type="ECO:0000259" key="1">
    <source>
        <dbReference type="Pfam" id="PF01609"/>
    </source>
</evidence>
<dbReference type="EMBL" id="OMOF01000086">
    <property type="protein sequence ID" value="SPF37209.1"/>
    <property type="molecule type" value="Genomic_DNA"/>
</dbReference>
<protein>
    <recommendedName>
        <fullName evidence="1">Transposase IS4-like domain-containing protein</fullName>
    </recommendedName>
</protein>
<dbReference type="Pfam" id="PF01609">
    <property type="entry name" value="DDE_Tnp_1"/>
    <property type="match status" value="1"/>
</dbReference>
<accession>A0A2U3KC20</accession>
<evidence type="ECO:0000313" key="2">
    <source>
        <dbReference type="EMBL" id="SPF37209.1"/>
    </source>
</evidence>
<dbReference type="AlphaFoldDB" id="A0A2U3KC20"/>